<feature type="domain" description="Tim44-like" evidence="4">
    <location>
        <begin position="119"/>
        <end position="227"/>
    </location>
</feature>
<feature type="transmembrane region" description="Helical" evidence="2">
    <location>
        <begin position="79"/>
        <end position="95"/>
    </location>
</feature>
<dbReference type="Gene3D" id="3.10.450.240">
    <property type="match status" value="1"/>
</dbReference>
<keyword evidence="2" id="KW-0472">Membrane</keyword>
<dbReference type="Proteomes" id="UP000053058">
    <property type="component" value="Unassembled WGS sequence"/>
</dbReference>
<evidence type="ECO:0000313" key="5">
    <source>
        <dbReference type="EMBL" id="KSU04354.1"/>
    </source>
</evidence>
<dbReference type="Pfam" id="PF04280">
    <property type="entry name" value="Tim44"/>
    <property type="match status" value="1"/>
</dbReference>
<evidence type="ECO:0000256" key="1">
    <source>
        <dbReference type="SAM" id="MobiDB-lite"/>
    </source>
</evidence>
<organism evidence="5 6">
    <name type="scientific">Lactococcus lactis subsp. lactis</name>
    <name type="common">Streptococcus lactis</name>
    <dbReference type="NCBI Taxonomy" id="1360"/>
    <lineage>
        <taxon>Bacteria</taxon>
        <taxon>Bacillati</taxon>
        <taxon>Bacillota</taxon>
        <taxon>Bacilli</taxon>
        <taxon>Lactobacillales</taxon>
        <taxon>Streptococcaceae</taxon>
        <taxon>Lactococcus</taxon>
    </lineage>
</organism>
<dbReference type="AlphaFoldDB" id="A0A0V8CSS8"/>
<evidence type="ECO:0000259" key="4">
    <source>
        <dbReference type="Pfam" id="PF04280"/>
    </source>
</evidence>
<name>A0A0V8CSS8_LACLL</name>
<evidence type="ECO:0000256" key="3">
    <source>
        <dbReference type="SAM" id="SignalP"/>
    </source>
</evidence>
<dbReference type="PATRIC" id="fig|1360.105.peg.2426"/>
<keyword evidence="2" id="KW-1133">Transmembrane helix</keyword>
<dbReference type="SUPFAM" id="SSF54427">
    <property type="entry name" value="NTF2-like"/>
    <property type="match status" value="1"/>
</dbReference>
<proteinExistence type="predicted"/>
<protein>
    <recommendedName>
        <fullName evidence="4">Tim44-like domain-containing protein</fullName>
    </recommendedName>
</protein>
<evidence type="ECO:0000256" key="2">
    <source>
        <dbReference type="SAM" id="Phobius"/>
    </source>
</evidence>
<gene>
    <name evidence="5" type="ORF">KF282_1488</name>
</gene>
<feature type="compositionally biased region" description="Low complexity" evidence="1">
    <location>
        <begin position="50"/>
        <end position="70"/>
    </location>
</feature>
<sequence length="243" mass="27516">MNQMMKKMVVLLLISGLVLVTPHAFATAGGFRGGGNRSTRTGGNFGGGNTNSHYNNTGSNSYTSNSRSSRMGSRYNRNSIFSGLVALIALAFYFLKKSLKLPFRKREYYQEKTLNDSALEAEIEAIFLKVQDAWDKQDLRALSAFYGDNLYEKHEKILQKMSDKGQINHTRSVVLDGITRYKEVKDNQFEVDLYFVAIDYLVSVNSGQIIAGNTQERRAFKQRWTFSGQKGALQVEKMKEFKI</sequence>
<comment type="caution">
    <text evidence="5">The sequence shown here is derived from an EMBL/GenBank/DDBJ whole genome shotgun (WGS) entry which is preliminary data.</text>
</comment>
<keyword evidence="3" id="KW-0732">Signal</keyword>
<feature type="signal peptide" evidence="3">
    <location>
        <begin position="1"/>
        <end position="26"/>
    </location>
</feature>
<feature type="region of interest" description="Disordered" evidence="1">
    <location>
        <begin position="36"/>
        <end position="70"/>
    </location>
</feature>
<keyword evidence="2" id="KW-0812">Transmembrane</keyword>
<feature type="chain" id="PRO_5006891207" description="Tim44-like domain-containing protein" evidence="3">
    <location>
        <begin position="27"/>
        <end position="243"/>
    </location>
</feature>
<dbReference type="InterPro" id="IPR007379">
    <property type="entry name" value="Tim44-like_dom"/>
</dbReference>
<accession>A0A0V8CSS8</accession>
<dbReference type="EMBL" id="LKLN01000065">
    <property type="protein sequence ID" value="KSU04354.1"/>
    <property type="molecule type" value="Genomic_DNA"/>
</dbReference>
<dbReference type="InterPro" id="IPR032710">
    <property type="entry name" value="NTF2-like_dom_sf"/>
</dbReference>
<evidence type="ECO:0000313" key="6">
    <source>
        <dbReference type="Proteomes" id="UP000053058"/>
    </source>
</evidence>
<reference evidence="6" key="1">
    <citation type="submission" date="2015-10" db="EMBL/GenBank/DDBJ databases">
        <title>Draft Genome Sequences of 11 Lactococcus lactis subspecies cremoris strains.</title>
        <authorList>
            <person name="Wels M."/>
            <person name="Backus L."/>
            <person name="Boekhorst J."/>
            <person name="Dijkstra A."/>
            <person name="Beerthuizen M."/>
            <person name="Kelly W."/>
            <person name="Siezen R."/>
            <person name="Bachmann H."/>
            <person name="Van Hijum S."/>
        </authorList>
    </citation>
    <scope>NUCLEOTIDE SEQUENCE [LARGE SCALE GENOMIC DNA]</scope>
    <source>
        <strain evidence="6">KF282</strain>
    </source>
</reference>